<evidence type="ECO:0000256" key="4">
    <source>
        <dbReference type="ARBA" id="ARBA00004659"/>
    </source>
</evidence>
<comment type="catalytic activity">
    <reaction evidence="1">
        <text>AMP + diphosphate = 5-phospho-alpha-D-ribose 1-diphosphate + adenine</text>
        <dbReference type="Rhea" id="RHEA:16609"/>
        <dbReference type="ChEBI" id="CHEBI:16708"/>
        <dbReference type="ChEBI" id="CHEBI:33019"/>
        <dbReference type="ChEBI" id="CHEBI:58017"/>
        <dbReference type="ChEBI" id="CHEBI:456215"/>
        <dbReference type="EC" id="2.4.2.7"/>
    </reaction>
</comment>
<keyword evidence="12" id="KW-0472">Membrane</keyword>
<keyword evidence="12" id="KW-0812">Transmembrane</keyword>
<dbReference type="GO" id="GO:0044209">
    <property type="term" value="P:AMP salvage"/>
    <property type="evidence" value="ECO:0007669"/>
    <property type="project" value="TreeGrafter"/>
</dbReference>
<evidence type="ECO:0000256" key="12">
    <source>
        <dbReference type="SAM" id="Phobius"/>
    </source>
</evidence>
<dbReference type="GO" id="GO:0016020">
    <property type="term" value="C:membrane"/>
    <property type="evidence" value="ECO:0007669"/>
    <property type="project" value="InterPro"/>
</dbReference>
<dbReference type="Gene3D" id="3.40.50.2020">
    <property type="match status" value="1"/>
</dbReference>
<keyword evidence="8" id="KW-0963">Cytoplasm</keyword>
<evidence type="ECO:0000256" key="1">
    <source>
        <dbReference type="ARBA" id="ARBA00000868"/>
    </source>
</evidence>
<dbReference type="InterPro" id="IPR005352">
    <property type="entry name" value="Erg28"/>
</dbReference>
<comment type="subcellular location">
    <subcellularLocation>
        <location evidence="3">Cytoplasm</location>
    </subcellularLocation>
</comment>
<evidence type="ECO:0000256" key="5">
    <source>
        <dbReference type="ARBA" id="ARBA00008391"/>
    </source>
</evidence>
<dbReference type="GO" id="GO:0003999">
    <property type="term" value="F:adenine phosphoribosyltransferase activity"/>
    <property type="evidence" value="ECO:0007669"/>
    <property type="project" value="UniProtKB-EC"/>
</dbReference>
<dbReference type="CDD" id="cd06223">
    <property type="entry name" value="PRTases_typeI"/>
    <property type="match status" value="1"/>
</dbReference>
<feature type="transmembrane region" description="Helical" evidence="12">
    <location>
        <begin position="6"/>
        <end position="28"/>
    </location>
</feature>
<dbReference type="EC" id="2.4.2.7" evidence="7"/>
<dbReference type="AlphaFoldDB" id="A0AAD5T429"/>
<dbReference type="NCBIfam" id="NF002636">
    <property type="entry name" value="PRK02304.1-5"/>
    <property type="match status" value="1"/>
</dbReference>
<evidence type="ECO:0000256" key="11">
    <source>
        <dbReference type="ARBA" id="ARBA00022726"/>
    </source>
</evidence>
<evidence type="ECO:0000313" key="14">
    <source>
        <dbReference type="EMBL" id="KAJ3128176.1"/>
    </source>
</evidence>
<evidence type="ECO:0000256" key="9">
    <source>
        <dbReference type="ARBA" id="ARBA00022676"/>
    </source>
</evidence>
<dbReference type="InterPro" id="IPR050054">
    <property type="entry name" value="UPRTase/APRTase"/>
</dbReference>
<dbReference type="Pfam" id="PF03694">
    <property type="entry name" value="Erg28"/>
    <property type="match status" value="1"/>
</dbReference>
<dbReference type="Pfam" id="PF00156">
    <property type="entry name" value="Pribosyltran"/>
    <property type="match status" value="1"/>
</dbReference>
<dbReference type="PANTHER" id="PTHR32315:SF3">
    <property type="entry name" value="ADENINE PHOSPHORIBOSYLTRANSFERASE"/>
    <property type="match status" value="1"/>
</dbReference>
<keyword evidence="15" id="KW-1185">Reference proteome</keyword>
<feature type="transmembrane region" description="Helical" evidence="12">
    <location>
        <begin position="75"/>
        <end position="97"/>
    </location>
</feature>
<proteinExistence type="inferred from homology"/>
<dbReference type="InterPro" id="IPR000836">
    <property type="entry name" value="PRTase_dom"/>
</dbReference>
<dbReference type="EMBL" id="JADGJH010000477">
    <property type="protein sequence ID" value="KAJ3128176.1"/>
    <property type="molecule type" value="Genomic_DNA"/>
</dbReference>
<protein>
    <recommendedName>
        <fullName evidence="7">adenine phosphoribosyltransferase</fullName>
        <ecNumber evidence="7">2.4.2.7</ecNumber>
    </recommendedName>
</protein>
<dbReference type="GO" id="GO:0002055">
    <property type="term" value="F:adenine binding"/>
    <property type="evidence" value="ECO:0007669"/>
    <property type="project" value="TreeGrafter"/>
</dbReference>
<comment type="similarity">
    <text evidence="5">Belongs to the purine/pyrimidine phosphoribosyltransferase family.</text>
</comment>
<keyword evidence="11" id="KW-0660">Purine salvage</keyword>
<sequence length="259" mass="28116">MSLPETAFGKVIFGIGILAIYNGVQTLVPSMRLTNKIYVRKPKEATAFAARNMGLWTFTSGLIRLYAAYNLENAAVYQLCMWTFALALFAFVGEVFVHKTAPISSTDIFGIFQDPLAVETLLTHILHHITSANLGKIDVIVGLDARGFLLGPTIALRLGCAFVPVRKAGKLPGATTQVAYTKEYGTDYFEIQEGAIKPGQNVIILDDLIATGGSAKGAGDLVKLSGGKTVEYIFFIELSFFKGRNVLDAPTYAVMEFDD</sequence>
<comment type="caution">
    <text evidence="14">The sequence shown here is derived from an EMBL/GenBank/DDBJ whole genome shotgun (WGS) entry which is preliminary data.</text>
</comment>
<dbReference type="SUPFAM" id="SSF53271">
    <property type="entry name" value="PRTase-like"/>
    <property type="match status" value="1"/>
</dbReference>
<dbReference type="PANTHER" id="PTHR32315">
    <property type="entry name" value="ADENINE PHOSPHORIBOSYLTRANSFERASE"/>
    <property type="match status" value="1"/>
</dbReference>
<dbReference type="InterPro" id="IPR029057">
    <property type="entry name" value="PRTase-like"/>
</dbReference>
<dbReference type="GO" id="GO:0005737">
    <property type="term" value="C:cytoplasm"/>
    <property type="evidence" value="ECO:0007669"/>
    <property type="project" value="UniProtKB-SubCell"/>
</dbReference>
<evidence type="ECO:0000256" key="3">
    <source>
        <dbReference type="ARBA" id="ARBA00004496"/>
    </source>
</evidence>
<dbReference type="GO" id="GO:0006168">
    <property type="term" value="P:adenine salvage"/>
    <property type="evidence" value="ECO:0007669"/>
    <property type="project" value="TreeGrafter"/>
</dbReference>
<name>A0AAD5T429_9FUNG</name>
<feature type="domain" description="Phosphoribosyltransferase" evidence="13">
    <location>
        <begin position="124"/>
        <end position="236"/>
    </location>
</feature>
<organism evidence="14 15">
    <name type="scientific">Physocladia obscura</name>
    <dbReference type="NCBI Taxonomy" id="109957"/>
    <lineage>
        <taxon>Eukaryota</taxon>
        <taxon>Fungi</taxon>
        <taxon>Fungi incertae sedis</taxon>
        <taxon>Chytridiomycota</taxon>
        <taxon>Chytridiomycota incertae sedis</taxon>
        <taxon>Chytridiomycetes</taxon>
        <taxon>Chytridiales</taxon>
        <taxon>Chytriomycetaceae</taxon>
        <taxon>Physocladia</taxon>
    </lineage>
</organism>
<evidence type="ECO:0000256" key="7">
    <source>
        <dbReference type="ARBA" id="ARBA00011893"/>
    </source>
</evidence>
<dbReference type="GO" id="GO:0006166">
    <property type="term" value="P:purine ribonucleoside salvage"/>
    <property type="evidence" value="ECO:0007669"/>
    <property type="project" value="UniProtKB-KW"/>
</dbReference>
<keyword evidence="12" id="KW-1133">Transmembrane helix</keyword>
<evidence type="ECO:0000313" key="15">
    <source>
        <dbReference type="Proteomes" id="UP001211907"/>
    </source>
</evidence>
<reference evidence="14" key="1">
    <citation type="submission" date="2020-05" db="EMBL/GenBank/DDBJ databases">
        <title>Phylogenomic resolution of chytrid fungi.</title>
        <authorList>
            <person name="Stajich J.E."/>
            <person name="Amses K."/>
            <person name="Simmons R."/>
            <person name="Seto K."/>
            <person name="Myers J."/>
            <person name="Bonds A."/>
            <person name="Quandt C.A."/>
            <person name="Barry K."/>
            <person name="Liu P."/>
            <person name="Grigoriev I."/>
            <person name="Longcore J.E."/>
            <person name="James T.Y."/>
        </authorList>
    </citation>
    <scope>NUCLEOTIDE SEQUENCE</scope>
    <source>
        <strain evidence="14">JEL0513</strain>
    </source>
</reference>
<accession>A0AAD5T429</accession>
<comment type="pathway">
    <text evidence="4">Purine metabolism; AMP biosynthesis via salvage pathway; AMP from adenine: step 1/1.</text>
</comment>
<evidence type="ECO:0000256" key="2">
    <source>
        <dbReference type="ARBA" id="ARBA00003968"/>
    </source>
</evidence>
<keyword evidence="9 14" id="KW-0328">Glycosyltransferase</keyword>
<gene>
    <name evidence="14" type="primary">APT1</name>
    <name evidence="14" type="ORF">HK100_009332</name>
</gene>
<comment type="function">
    <text evidence="2">Catalyzes a salvage reaction resulting in the formation of AMP, that is energically less costly than de novo synthesis.</text>
</comment>
<dbReference type="GO" id="GO:0016208">
    <property type="term" value="F:AMP binding"/>
    <property type="evidence" value="ECO:0007669"/>
    <property type="project" value="TreeGrafter"/>
</dbReference>
<evidence type="ECO:0000256" key="6">
    <source>
        <dbReference type="ARBA" id="ARBA00011738"/>
    </source>
</evidence>
<dbReference type="Proteomes" id="UP001211907">
    <property type="component" value="Unassembled WGS sequence"/>
</dbReference>
<evidence type="ECO:0000259" key="13">
    <source>
        <dbReference type="Pfam" id="PF00156"/>
    </source>
</evidence>
<keyword evidence="10" id="KW-0808">Transferase</keyword>
<evidence type="ECO:0000256" key="8">
    <source>
        <dbReference type="ARBA" id="ARBA00022490"/>
    </source>
</evidence>
<comment type="subunit">
    <text evidence="6">Homodimer.</text>
</comment>
<dbReference type="FunFam" id="3.40.50.2020:FF:000004">
    <property type="entry name" value="Adenine phosphoribosyltransferase"/>
    <property type="match status" value="1"/>
</dbReference>
<evidence type="ECO:0000256" key="10">
    <source>
        <dbReference type="ARBA" id="ARBA00022679"/>
    </source>
</evidence>